<reference evidence="5 6" key="1">
    <citation type="journal article" date="2016" name="Appl. Environ. Microbiol.">
        <title>Function and Phylogeny of Bacterial Butyryl Coenzyme A:Acetate Transferases and Their Diversity in the Proximal Colon of Swine.</title>
        <authorList>
            <person name="Trachsel J."/>
            <person name="Bayles D.O."/>
            <person name="Looft T."/>
            <person name="Levine U.Y."/>
            <person name="Allen H.K."/>
        </authorList>
    </citation>
    <scope>NUCLEOTIDE SEQUENCE [LARGE SCALE GENOMIC DNA]</scope>
    <source>
        <strain evidence="5 6">68-3-10</strain>
    </source>
</reference>
<dbReference type="OrthoDB" id="9792792at2"/>
<dbReference type="GO" id="GO:0005737">
    <property type="term" value="C:cytoplasm"/>
    <property type="evidence" value="ECO:0007669"/>
    <property type="project" value="TreeGrafter"/>
</dbReference>
<protein>
    <recommendedName>
        <fullName evidence="2">GTP cyclohydrolase 1 type 2 homolog</fullName>
    </recommendedName>
</protein>
<name>A0A1Q9JF07_9FIRM</name>
<feature type="binding site" evidence="4">
    <location>
        <position position="103"/>
    </location>
    <ligand>
        <name>a divalent metal cation</name>
        <dbReference type="ChEBI" id="CHEBI:60240"/>
        <label>1</label>
    </ligand>
</feature>
<comment type="similarity">
    <text evidence="1">Belongs to the GTP cyclohydrolase I type 2/NIF3 family.</text>
</comment>
<keyword evidence="3 4" id="KW-0479">Metal-binding</keyword>
<feature type="binding site" evidence="4">
    <location>
        <position position="64"/>
    </location>
    <ligand>
        <name>a divalent metal cation</name>
        <dbReference type="ChEBI" id="CHEBI:60240"/>
        <label>2</label>
    </ligand>
</feature>
<evidence type="ECO:0000256" key="4">
    <source>
        <dbReference type="PIRSR" id="PIRSR602678-1"/>
    </source>
</evidence>
<dbReference type="FunFam" id="3.40.1390.30:FF:000001">
    <property type="entry name" value="GTP cyclohydrolase 1 type 2"/>
    <property type="match status" value="1"/>
</dbReference>
<organism evidence="5 6">
    <name type="scientific">Hornefia porci</name>
    <dbReference type="NCBI Taxonomy" id="2652292"/>
    <lineage>
        <taxon>Bacteria</taxon>
        <taxon>Bacillati</taxon>
        <taxon>Bacillota</taxon>
        <taxon>Clostridia</taxon>
        <taxon>Peptostreptococcales</taxon>
        <taxon>Anaerovoracaceae</taxon>
        <taxon>Hornefia</taxon>
    </lineage>
</organism>
<accession>A0A1Q9JF07</accession>
<dbReference type="InterPro" id="IPR036069">
    <property type="entry name" value="DUF34/NIF3_sf"/>
</dbReference>
<feature type="binding site" evidence="4">
    <location>
        <position position="221"/>
    </location>
    <ligand>
        <name>a divalent metal cation</name>
        <dbReference type="ChEBI" id="CHEBI:60240"/>
        <label>1</label>
    </ligand>
</feature>
<dbReference type="NCBIfam" id="TIGR00486">
    <property type="entry name" value="YbgI_SA1388"/>
    <property type="match status" value="1"/>
</dbReference>
<sequence length="255" mass="28744">MIKEKFYRIMEGICPVELEEDWDNCGIQINTEFQDVERVLVALEITDAVIDEAIERDADMIITHHPLIFGGLHNVDNRNITGKYINRLIRTGISVYSCHTSFDTMEGGNNDHFGEVLGLNDVEPFESGNRFCRKGVTPMEISFQEFIYQAAEALGVSVRFFSATGDLERKICTVGWCTGSGAEFMREAVDEGCDLYITGDLKYHDAQNARAMDLCVLDAGHYGTEKIFVDNMAEILSRKTNCEILKTKIDINPFV</sequence>
<dbReference type="RefSeq" id="WP_075711841.1">
    <property type="nucleotide sequence ID" value="NZ_MJIE01000001.1"/>
</dbReference>
<dbReference type="STRING" id="1261640.BHK98_01215"/>
<dbReference type="Pfam" id="PF01784">
    <property type="entry name" value="DUF34_NIF3"/>
    <property type="match status" value="1"/>
</dbReference>
<keyword evidence="6" id="KW-1185">Reference proteome</keyword>
<dbReference type="InterPro" id="IPR002678">
    <property type="entry name" value="DUF34/NIF3"/>
</dbReference>
<dbReference type="SUPFAM" id="SSF102705">
    <property type="entry name" value="NIF3 (NGG1p interacting factor 3)-like"/>
    <property type="match status" value="1"/>
</dbReference>
<evidence type="ECO:0000313" key="5">
    <source>
        <dbReference type="EMBL" id="OLR54822.1"/>
    </source>
</evidence>
<dbReference type="EMBL" id="MJIE01000001">
    <property type="protein sequence ID" value="OLR54822.1"/>
    <property type="molecule type" value="Genomic_DNA"/>
</dbReference>
<dbReference type="PANTHER" id="PTHR13799:SF14">
    <property type="entry name" value="GTP CYCLOHYDROLASE 1 TYPE 2 HOMOLOG"/>
    <property type="match status" value="1"/>
</dbReference>
<feature type="binding site" evidence="4">
    <location>
        <position position="65"/>
    </location>
    <ligand>
        <name>a divalent metal cation</name>
        <dbReference type="ChEBI" id="CHEBI:60240"/>
        <label>1</label>
    </ligand>
</feature>
<evidence type="ECO:0000256" key="3">
    <source>
        <dbReference type="ARBA" id="ARBA00022723"/>
    </source>
</evidence>
<gene>
    <name evidence="5" type="ORF">BHK98_01215</name>
</gene>
<dbReference type="Gene3D" id="3.40.1390.30">
    <property type="entry name" value="NIF3 (NGG1p interacting factor 3)-like"/>
    <property type="match status" value="2"/>
</dbReference>
<dbReference type="AlphaFoldDB" id="A0A1Q9JF07"/>
<comment type="caution">
    <text evidence="5">The sequence shown here is derived from an EMBL/GenBank/DDBJ whole genome shotgun (WGS) entry which is preliminary data.</text>
</comment>
<evidence type="ECO:0000256" key="2">
    <source>
        <dbReference type="ARBA" id="ARBA00022112"/>
    </source>
</evidence>
<evidence type="ECO:0000256" key="1">
    <source>
        <dbReference type="ARBA" id="ARBA00006964"/>
    </source>
</evidence>
<feature type="binding site" evidence="4">
    <location>
        <position position="225"/>
    </location>
    <ligand>
        <name>a divalent metal cation</name>
        <dbReference type="ChEBI" id="CHEBI:60240"/>
        <label>1</label>
    </ligand>
</feature>
<proteinExistence type="inferred from homology"/>
<dbReference type="Proteomes" id="UP000187404">
    <property type="component" value="Unassembled WGS sequence"/>
</dbReference>
<evidence type="ECO:0000313" key="6">
    <source>
        <dbReference type="Proteomes" id="UP000187404"/>
    </source>
</evidence>
<dbReference type="PANTHER" id="PTHR13799">
    <property type="entry name" value="NGG1 INTERACTING FACTOR 3"/>
    <property type="match status" value="1"/>
</dbReference>
<dbReference type="GO" id="GO:0046872">
    <property type="term" value="F:metal ion binding"/>
    <property type="evidence" value="ECO:0007669"/>
    <property type="project" value="UniProtKB-KW"/>
</dbReference>